<keyword evidence="4 7" id="KW-0812">Transmembrane</keyword>
<keyword evidence="3" id="KW-1003">Cell membrane</keyword>
<dbReference type="PROSITE" id="PS50928">
    <property type="entry name" value="ABC_TM1"/>
    <property type="match status" value="1"/>
</dbReference>
<dbReference type="PANTHER" id="PTHR43744:SF12">
    <property type="entry name" value="ABC TRANSPORTER PERMEASE PROTEIN MG189-RELATED"/>
    <property type="match status" value="1"/>
</dbReference>
<comment type="caution">
    <text evidence="9">The sequence shown here is derived from an EMBL/GenBank/DDBJ whole genome shotgun (WGS) entry which is preliminary data.</text>
</comment>
<dbReference type="Gene3D" id="1.10.3720.10">
    <property type="entry name" value="MetI-like"/>
    <property type="match status" value="1"/>
</dbReference>
<protein>
    <submittedName>
        <fullName evidence="9">Carbohydrate ABC transporter permease</fullName>
    </submittedName>
</protein>
<organism evidence="9 10">
    <name type="scientific">Paenibacillus thalictri</name>
    <dbReference type="NCBI Taxonomy" id="2527873"/>
    <lineage>
        <taxon>Bacteria</taxon>
        <taxon>Bacillati</taxon>
        <taxon>Bacillota</taxon>
        <taxon>Bacilli</taxon>
        <taxon>Bacillales</taxon>
        <taxon>Paenibacillaceae</taxon>
        <taxon>Paenibacillus</taxon>
    </lineage>
</organism>
<gene>
    <name evidence="9" type="ORF">EYB31_26675</name>
</gene>
<keyword evidence="2 7" id="KW-0813">Transport</keyword>
<dbReference type="SUPFAM" id="SSF161098">
    <property type="entry name" value="MetI-like"/>
    <property type="match status" value="1"/>
</dbReference>
<dbReference type="GO" id="GO:0055085">
    <property type="term" value="P:transmembrane transport"/>
    <property type="evidence" value="ECO:0007669"/>
    <property type="project" value="InterPro"/>
</dbReference>
<dbReference type="EMBL" id="SIRE01000021">
    <property type="protein sequence ID" value="TBL73269.1"/>
    <property type="molecule type" value="Genomic_DNA"/>
</dbReference>
<evidence type="ECO:0000259" key="8">
    <source>
        <dbReference type="PROSITE" id="PS50928"/>
    </source>
</evidence>
<evidence type="ECO:0000256" key="4">
    <source>
        <dbReference type="ARBA" id="ARBA00022692"/>
    </source>
</evidence>
<reference evidence="9 10" key="1">
    <citation type="submission" date="2019-02" db="EMBL/GenBank/DDBJ databases">
        <title>Paenibacillus sp. nov., isolated from surface-sterilized tissue of Thalictrum simplex L.</title>
        <authorList>
            <person name="Tuo L."/>
        </authorList>
    </citation>
    <scope>NUCLEOTIDE SEQUENCE [LARGE SCALE GENOMIC DNA]</scope>
    <source>
        <strain evidence="9 10">N2SHLJ1</strain>
    </source>
</reference>
<keyword evidence="6 7" id="KW-0472">Membrane</keyword>
<evidence type="ECO:0000256" key="5">
    <source>
        <dbReference type="ARBA" id="ARBA00022989"/>
    </source>
</evidence>
<dbReference type="Pfam" id="PF00528">
    <property type="entry name" value="BPD_transp_1"/>
    <property type="match status" value="1"/>
</dbReference>
<evidence type="ECO:0000313" key="9">
    <source>
        <dbReference type="EMBL" id="TBL73269.1"/>
    </source>
</evidence>
<dbReference type="AlphaFoldDB" id="A0A4Q9DIV3"/>
<dbReference type="Proteomes" id="UP000293142">
    <property type="component" value="Unassembled WGS sequence"/>
</dbReference>
<dbReference type="InterPro" id="IPR035906">
    <property type="entry name" value="MetI-like_sf"/>
</dbReference>
<keyword evidence="10" id="KW-1185">Reference proteome</keyword>
<keyword evidence="5 7" id="KW-1133">Transmembrane helix</keyword>
<proteinExistence type="inferred from homology"/>
<feature type="domain" description="ABC transmembrane type-1" evidence="8">
    <location>
        <begin position="65"/>
        <end position="256"/>
    </location>
</feature>
<feature type="transmembrane region" description="Helical" evidence="7">
    <location>
        <begin position="100"/>
        <end position="124"/>
    </location>
</feature>
<dbReference type="RefSeq" id="WP_131016502.1">
    <property type="nucleotide sequence ID" value="NZ_SIRE01000021.1"/>
</dbReference>
<evidence type="ECO:0000256" key="2">
    <source>
        <dbReference type="ARBA" id="ARBA00022448"/>
    </source>
</evidence>
<evidence type="ECO:0000256" key="3">
    <source>
        <dbReference type="ARBA" id="ARBA00022475"/>
    </source>
</evidence>
<accession>A0A4Q9DIV3</accession>
<evidence type="ECO:0000256" key="7">
    <source>
        <dbReference type="RuleBase" id="RU363032"/>
    </source>
</evidence>
<feature type="transmembrane region" description="Helical" evidence="7">
    <location>
        <begin position="235"/>
        <end position="256"/>
    </location>
</feature>
<feature type="transmembrane region" description="Helical" evidence="7">
    <location>
        <begin position="177"/>
        <end position="202"/>
    </location>
</feature>
<dbReference type="CDD" id="cd06261">
    <property type="entry name" value="TM_PBP2"/>
    <property type="match status" value="1"/>
</dbReference>
<comment type="similarity">
    <text evidence="7">Belongs to the binding-protein-dependent transport system permease family.</text>
</comment>
<feature type="transmembrane region" description="Helical" evidence="7">
    <location>
        <begin position="64"/>
        <end position="88"/>
    </location>
</feature>
<dbReference type="InterPro" id="IPR000515">
    <property type="entry name" value="MetI-like"/>
</dbReference>
<evidence type="ECO:0000256" key="1">
    <source>
        <dbReference type="ARBA" id="ARBA00004651"/>
    </source>
</evidence>
<evidence type="ECO:0000256" key="6">
    <source>
        <dbReference type="ARBA" id="ARBA00023136"/>
    </source>
</evidence>
<evidence type="ECO:0000313" key="10">
    <source>
        <dbReference type="Proteomes" id="UP000293142"/>
    </source>
</evidence>
<dbReference type="GO" id="GO:0005886">
    <property type="term" value="C:plasma membrane"/>
    <property type="evidence" value="ECO:0007669"/>
    <property type="project" value="UniProtKB-SubCell"/>
</dbReference>
<name>A0A4Q9DIV3_9BACL</name>
<dbReference type="PANTHER" id="PTHR43744">
    <property type="entry name" value="ABC TRANSPORTER PERMEASE PROTEIN MG189-RELATED-RELATED"/>
    <property type="match status" value="1"/>
</dbReference>
<comment type="subcellular location">
    <subcellularLocation>
        <location evidence="1 7">Cell membrane</location>
        <topology evidence="1 7">Multi-pass membrane protein</topology>
    </subcellularLocation>
</comment>
<feature type="transmembrane region" description="Helical" evidence="7">
    <location>
        <begin position="136"/>
        <end position="156"/>
    </location>
</feature>
<sequence length="271" mass="29786">MLNQAWKKTLLLLLAAGILIPVSLVFITSFKEQKEYYMNPVGFPQHFSFSNYMEMFTQQKIGQYFMNSVIVTLSTVVLILFFGTMIAFAITRISGVKGLVVYGLFAAGMMVPGQVNMIAIYSLVLKLGLTNSLTGLILVSIAVFIPIAVFIISGFMKTLSKELFEASGMDGASEWVMYSRIALPVAMPSVAATAIFLFVMVWNDLMHPLLFISDKSKKTMPLALLQLKGEYITNFPAIFAGVVIASMPMVVAYLFLQRFFVAGITAGSVKG</sequence>
<dbReference type="OrthoDB" id="187395at2"/>